<dbReference type="AlphaFoldDB" id="A0AAE3GVK6"/>
<dbReference type="RefSeq" id="WP_254013441.1">
    <property type="nucleotide sequence ID" value="NZ_JAMZMM010000229.1"/>
</dbReference>
<comment type="caution">
    <text evidence="2">The sequence shown here is derived from an EMBL/GenBank/DDBJ whole genome shotgun (WGS) entry which is preliminary data.</text>
</comment>
<evidence type="ECO:0000313" key="2">
    <source>
        <dbReference type="EMBL" id="MCP2730688.1"/>
    </source>
</evidence>
<protein>
    <submittedName>
        <fullName evidence="2">Pentapeptide repeat-containing protein</fullName>
    </submittedName>
</protein>
<dbReference type="InterPro" id="IPR054568">
    <property type="entry name" value="NNH3"/>
</dbReference>
<evidence type="ECO:0000313" key="3">
    <source>
        <dbReference type="Proteomes" id="UP001204953"/>
    </source>
</evidence>
<keyword evidence="3" id="KW-1185">Reference proteome</keyword>
<dbReference type="Gene3D" id="2.160.20.80">
    <property type="entry name" value="E3 ubiquitin-protein ligase SopA"/>
    <property type="match status" value="1"/>
</dbReference>
<dbReference type="PANTHER" id="PTHR14136:SF17">
    <property type="entry name" value="BTB_POZ DOMAIN-CONTAINING PROTEIN KCTD9"/>
    <property type="match status" value="1"/>
</dbReference>
<dbReference type="SUPFAM" id="SSF52540">
    <property type="entry name" value="P-loop containing nucleoside triphosphate hydrolases"/>
    <property type="match status" value="1"/>
</dbReference>
<sequence>MSLSIRHWLAEHKINGLGAIAPREHGTVEQTVNNFTQLGYPNGQIAGIAFRIAQDMEVKSLTPFDISSLAEVLELPLVVGLPLIPILSQLTVGLLRILSRKKPLRRNEGTWLTFQVAYLNALQGILEQESQLRRPWLNRAIVPATQDTEEILADPQLVALIKTLRPGRLTDSQAEQALTLVAESFLVQQMNNIAIAHFVANGAEETEAKLLTQRLSNGLSGHLLAVIAENSLPLAQLQKFVRLGNLTTWRDTSAEEQHSEDLEYPPSTLPLDLEREYYRAGLSIALSEPLFGEPFSLKDLYIPLKGRVLSEEVKGQADNISPAKALTTVDLMEWAISQLNDKTTIALIEADAGYGKTSFCQMLANRVAGELYPNWMPVLIRLRDVTLGQTLEQTLATAFPLARFTDTDGWLSINSPPLLLILDGLNELPPSPPTDRHLFAFIEQVMRFQRQKVGATGIAHYKILLTSRSGTLDGLLTKDYRQKSTLPLSNQLRRIAIAPMAQDEFRQWFQNWAKLQSKSIAQSYFTFLKHGGIFQKQSPNKELYTLISRPLILYLLGILHRDARVDESIFQSRATQAKFEIYDRICRWLLGESAPNSSPLAELIREGLAHASRSTEAIANLLENRHPQELRHLMQSAALTILQTGHCSTPLTSDILPLASSNTLKYPLPALFFSSDEVKAKRQEKGLEARDRGLVNSSTLVPSTQSLLPTALSPITCVTEFSHVSLGEYLGSQEITRLLKALTQQVSDKYGEINFGIKSGVDFAEYIYKLLGYGILSHQIEELVIEGLRREQNRNPDIFSFRVLSKRLYLFYRGWCQGRWLDEGIVTQAYHKFRDLQNPLNALQIDATVGINVFLLLCAAVKEARVPFWPCGNPDLPQDFDPDQLLTFIGRTSVLSPTTFWQRVRHSFSHLNLARACLNRVMLAEGNLAQANLSAAELIGINLTNANLQGANFIWAKLNGANLAHADLYGANLEGADLSGADLRGANLTGANLSNTCLFEAQLDKESHNFAIRSRALFSLAEFQTYKESLVLPTLTSYPEDEALLEEGPTIFIESAEGEAIAPEIQYTEGNNDYEGETAPAEDWQYQKPVVAEENEDLSGYGETAMLTETIDEG</sequence>
<dbReference type="InterPro" id="IPR051082">
    <property type="entry name" value="Pentapeptide-BTB/POZ_domain"/>
</dbReference>
<organism evidence="2 3">
    <name type="scientific">Limnofasciculus baicalensis BBK-W-15</name>
    <dbReference type="NCBI Taxonomy" id="2699891"/>
    <lineage>
        <taxon>Bacteria</taxon>
        <taxon>Bacillati</taxon>
        <taxon>Cyanobacteriota</taxon>
        <taxon>Cyanophyceae</taxon>
        <taxon>Coleofasciculales</taxon>
        <taxon>Coleofasciculaceae</taxon>
        <taxon>Limnofasciculus</taxon>
        <taxon>Limnofasciculus baicalensis</taxon>
    </lineage>
</organism>
<dbReference type="Pfam" id="PF00805">
    <property type="entry name" value="Pentapeptide"/>
    <property type="match status" value="2"/>
</dbReference>
<dbReference type="InterPro" id="IPR001646">
    <property type="entry name" value="5peptide_repeat"/>
</dbReference>
<dbReference type="Pfam" id="PF22735">
    <property type="entry name" value="NNH3"/>
    <property type="match status" value="1"/>
</dbReference>
<proteinExistence type="predicted"/>
<name>A0AAE3GVK6_9CYAN</name>
<dbReference type="InterPro" id="IPR027417">
    <property type="entry name" value="P-loop_NTPase"/>
</dbReference>
<dbReference type="Gene3D" id="3.40.50.300">
    <property type="entry name" value="P-loop containing nucleotide triphosphate hydrolases"/>
    <property type="match status" value="1"/>
</dbReference>
<dbReference type="SUPFAM" id="SSF141571">
    <property type="entry name" value="Pentapeptide repeat-like"/>
    <property type="match status" value="1"/>
</dbReference>
<accession>A0AAE3GVK6</accession>
<evidence type="ECO:0000259" key="1">
    <source>
        <dbReference type="Pfam" id="PF22735"/>
    </source>
</evidence>
<dbReference type="Proteomes" id="UP001204953">
    <property type="component" value="Unassembled WGS sequence"/>
</dbReference>
<feature type="domain" description="NACHT N-terminal Helical" evidence="1">
    <location>
        <begin position="56"/>
        <end position="297"/>
    </location>
</feature>
<dbReference type="PANTHER" id="PTHR14136">
    <property type="entry name" value="BTB_POZ DOMAIN-CONTAINING PROTEIN KCTD9"/>
    <property type="match status" value="1"/>
</dbReference>
<dbReference type="EMBL" id="JAMZMM010000229">
    <property type="protein sequence ID" value="MCP2730688.1"/>
    <property type="molecule type" value="Genomic_DNA"/>
</dbReference>
<reference evidence="2" key="1">
    <citation type="submission" date="2022-06" db="EMBL/GenBank/DDBJ databases">
        <title>New cyanobacteria of genus Symplocastrum in benthos of Lake Baikal.</title>
        <authorList>
            <person name="Sorokovikova E."/>
            <person name="Tikhonova I."/>
            <person name="Krasnopeev A."/>
            <person name="Evseev P."/>
            <person name="Gladkikh A."/>
            <person name="Belykh O."/>
        </authorList>
    </citation>
    <scope>NUCLEOTIDE SEQUENCE</scope>
    <source>
        <strain evidence="2">BBK-W-15</strain>
    </source>
</reference>
<gene>
    <name evidence="2" type="ORF">NJ959_19860</name>
</gene>